<evidence type="ECO:0000256" key="2">
    <source>
        <dbReference type="ARBA" id="ARBA00022729"/>
    </source>
</evidence>
<feature type="chain" id="PRO_5038973146" evidence="3">
    <location>
        <begin position="24"/>
        <end position="534"/>
    </location>
</feature>
<organism evidence="5 6">
    <name type="scientific">candidate division KSB3 bacterium</name>
    <dbReference type="NCBI Taxonomy" id="2044937"/>
    <lineage>
        <taxon>Bacteria</taxon>
        <taxon>candidate division KSB3</taxon>
    </lineage>
</organism>
<evidence type="ECO:0000313" key="5">
    <source>
        <dbReference type="EMBL" id="MBD3323893.1"/>
    </source>
</evidence>
<feature type="signal peptide" evidence="3">
    <location>
        <begin position="1"/>
        <end position="23"/>
    </location>
</feature>
<name>A0A9D5Q529_9BACT</name>
<dbReference type="PANTHER" id="PTHR30290">
    <property type="entry name" value="PERIPLASMIC BINDING COMPONENT OF ABC TRANSPORTER"/>
    <property type="match status" value="1"/>
</dbReference>
<comment type="similarity">
    <text evidence="1">Belongs to the bacterial solute-binding protein 5 family.</text>
</comment>
<feature type="domain" description="Solute-binding protein family 5" evidence="4">
    <location>
        <begin position="73"/>
        <end position="438"/>
    </location>
</feature>
<evidence type="ECO:0000256" key="1">
    <source>
        <dbReference type="ARBA" id="ARBA00005695"/>
    </source>
</evidence>
<dbReference type="InterPro" id="IPR000914">
    <property type="entry name" value="SBP_5_dom"/>
</dbReference>
<dbReference type="InterPro" id="IPR030678">
    <property type="entry name" value="Peptide/Ni-bd"/>
</dbReference>
<dbReference type="CDD" id="cd00995">
    <property type="entry name" value="PBP2_NikA_DppA_OppA_like"/>
    <property type="match status" value="1"/>
</dbReference>
<sequence length="534" mass="60287">MKKCLAVVVIMLMIGMAAGDVFAQRSGGTFYIAAPYGGDFFSLDPHKSSRTQDYLVELNMNRSLYQWDPDQNKPVPALAKSVDIAEDGMTYTYMLRDDVKFHNGRTMTADDIIWSYERIMNAATASSCSRYVRAIQGAKEYEDGEADAISGLRKIDDFTLEITMAGVVDPAYPLFRPCAAILPQEEVEKDEAAFGLAPVGCGPFQFVKWVKGSELILAKFPDYFEEGKPYLDKLVYSVMPEAAARDIAFRAEELDATIVDSSQYEAYLQDEVFSKNLVEVAEMYTRNMGFSPDFEPFSDKRVRQAMNYAIDSDLIIRKFLKNKAYPAVGFLPTTSSAFDPQAQGYTYDPEQAKALMQEAGYEEGFEFSCIATSNKSWGAEVVETLIPFLKEINVTVDIQLMEGAALSQKVFHEQDWDAYMWSLDSGPNPLQALRRWHSDNPQSGGNFVRYNNPDYDALLDAAAQERDEGKKIALLRQADGMFREDAALWFFNYNKAIIVKQPWVHGIKPVAVEHMYQDFTNIWIEESSPRANEK</sequence>
<dbReference type="GO" id="GO:0043190">
    <property type="term" value="C:ATP-binding cassette (ABC) transporter complex"/>
    <property type="evidence" value="ECO:0007669"/>
    <property type="project" value="InterPro"/>
</dbReference>
<protein>
    <submittedName>
        <fullName evidence="5">ABC transporter substrate-binding protein</fullName>
    </submittedName>
</protein>
<comment type="caution">
    <text evidence="5">The sequence shown here is derived from an EMBL/GenBank/DDBJ whole genome shotgun (WGS) entry which is preliminary data.</text>
</comment>
<evidence type="ECO:0000256" key="3">
    <source>
        <dbReference type="SAM" id="SignalP"/>
    </source>
</evidence>
<keyword evidence="2 3" id="KW-0732">Signal</keyword>
<proteinExistence type="inferred from homology"/>
<dbReference type="PANTHER" id="PTHR30290:SF83">
    <property type="entry name" value="ABC TRANSPORTER SUBSTRATE-BINDING PROTEIN"/>
    <property type="match status" value="1"/>
</dbReference>
<accession>A0A9D5Q529</accession>
<evidence type="ECO:0000259" key="4">
    <source>
        <dbReference type="Pfam" id="PF00496"/>
    </source>
</evidence>
<dbReference type="Gene3D" id="3.40.190.10">
    <property type="entry name" value="Periplasmic binding protein-like II"/>
    <property type="match status" value="1"/>
</dbReference>
<dbReference type="GO" id="GO:1904680">
    <property type="term" value="F:peptide transmembrane transporter activity"/>
    <property type="evidence" value="ECO:0007669"/>
    <property type="project" value="TreeGrafter"/>
</dbReference>
<dbReference type="InterPro" id="IPR039424">
    <property type="entry name" value="SBP_5"/>
</dbReference>
<dbReference type="GO" id="GO:0042597">
    <property type="term" value="C:periplasmic space"/>
    <property type="evidence" value="ECO:0007669"/>
    <property type="project" value="UniProtKB-ARBA"/>
</dbReference>
<dbReference type="PIRSF" id="PIRSF002741">
    <property type="entry name" value="MppA"/>
    <property type="match status" value="1"/>
</dbReference>
<evidence type="ECO:0000313" key="6">
    <source>
        <dbReference type="Proteomes" id="UP000649604"/>
    </source>
</evidence>
<dbReference type="AlphaFoldDB" id="A0A9D5Q529"/>
<dbReference type="Proteomes" id="UP000649604">
    <property type="component" value="Unassembled WGS sequence"/>
</dbReference>
<dbReference type="Gene3D" id="3.90.76.10">
    <property type="entry name" value="Dipeptide-binding Protein, Domain 1"/>
    <property type="match status" value="1"/>
</dbReference>
<dbReference type="PROSITE" id="PS01040">
    <property type="entry name" value="SBP_BACTERIAL_5"/>
    <property type="match status" value="1"/>
</dbReference>
<dbReference type="GO" id="GO:0015833">
    <property type="term" value="P:peptide transport"/>
    <property type="evidence" value="ECO:0007669"/>
    <property type="project" value="TreeGrafter"/>
</dbReference>
<dbReference type="Gene3D" id="3.10.105.10">
    <property type="entry name" value="Dipeptide-binding Protein, Domain 3"/>
    <property type="match status" value="1"/>
</dbReference>
<dbReference type="SUPFAM" id="SSF53850">
    <property type="entry name" value="Periplasmic binding protein-like II"/>
    <property type="match status" value="1"/>
</dbReference>
<gene>
    <name evidence="5" type="ORF">GF339_04870</name>
</gene>
<dbReference type="InterPro" id="IPR023765">
    <property type="entry name" value="SBP_5_CS"/>
</dbReference>
<dbReference type="Pfam" id="PF00496">
    <property type="entry name" value="SBP_bac_5"/>
    <property type="match status" value="1"/>
</dbReference>
<dbReference type="EMBL" id="WJJP01000152">
    <property type="protein sequence ID" value="MBD3323893.1"/>
    <property type="molecule type" value="Genomic_DNA"/>
</dbReference>
<reference evidence="5" key="1">
    <citation type="submission" date="2019-11" db="EMBL/GenBank/DDBJ databases">
        <title>Microbial mats filling the niche in hypersaline microbial mats.</title>
        <authorList>
            <person name="Wong H.L."/>
            <person name="Macleod F.I."/>
            <person name="White R.A. III"/>
            <person name="Burns B.P."/>
        </authorList>
    </citation>
    <scope>NUCLEOTIDE SEQUENCE</scope>
    <source>
        <strain evidence="5">Rbin_158</strain>
    </source>
</reference>